<evidence type="ECO:0000313" key="1">
    <source>
        <dbReference type="EMBL" id="KKN06180.1"/>
    </source>
</evidence>
<gene>
    <name evidence="1" type="ORF">LCGC14_1079870</name>
</gene>
<proteinExistence type="predicted"/>
<accession>A0A0F9MFP5</accession>
<comment type="caution">
    <text evidence="1">The sequence shown here is derived from an EMBL/GenBank/DDBJ whole genome shotgun (WGS) entry which is preliminary data.</text>
</comment>
<name>A0A0F9MFP5_9ZZZZ</name>
<organism evidence="1">
    <name type="scientific">marine sediment metagenome</name>
    <dbReference type="NCBI Taxonomy" id="412755"/>
    <lineage>
        <taxon>unclassified sequences</taxon>
        <taxon>metagenomes</taxon>
        <taxon>ecological metagenomes</taxon>
    </lineage>
</organism>
<sequence>MLPTKEDIEQCIKLMGLLPGSQTEVSKPLEIAGRLKELLTLYDAGLGGMAIVEVDIYLLGEVPGQVQLTQTHTFAVGDVYKMLPEDEEPQVPEWRVNDIRAHLVKKV</sequence>
<reference evidence="1" key="1">
    <citation type="journal article" date="2015" name="Nature">
        <title>Complex archaea that bridge the gap between prokaryotes and eukaryotes.</title>
        <authorList>
            <person name="Spang A."/>
            <person name="Saw J.H."/>
            <person name="Jorgensen S.L."/>
            <person name="Zaremba-Niedzwiedzka K."/>
            <person name="Martijn J."/>
            <person name="Lind A.E."/>
            <person name="van Eijk R."/>
            <person name="Schleper C."/>
            <person name="Guy L."/>
            <person name="Ettema T.J."/>
        </authorList>
    </citation>
    <scope>NUCLEOTIDE SEQUENCE</scope>
</reference>
<protein>
    <submittedName>
        <fullName evidence="1">Uncharacterized protein</fullName>
    </submittedName>
</protein>
<dbReference type="EMBL" id="LAZR01004719">
    <property type="protein sequence ID" value="KKN06180.1"/>
    <property type="molecule type" value="Genomic_DNA"/>
</dbReference>
<dbReference type="AlphaFoldDB" id="A0A0F9MFP5"/>